<name>A0A371YXZ7_9PROT</name>
<dbReference type="EMBL" id="QUWV01000125">
    <property type="protein sequence ID" value="RFD19117.1"/>
    <property type="molecule type" value="Genomic_DNA"/>
</dbReference>
<feature type="transmembrane region" description="Helical" evidence="7">
    <location>
        <begin position="91"/>
        <end position="108"/>
    </location>
</feature>
<sequence length="247" mass="25544">MTVHSGLLTHFSTVVGLPSLSGAFLMAFPALFSIVNPLAAALIFAQVTAGQDRKTCMALARQVALYSAVLMLASIWTGGMVLAFFGITIDALRIAGGLVVAVRAWALLQAPETEEARKQAQATQTNRAPDNNSTIMGQAFFPLTMPFTVGPGTIAVAIALGSEGPPGGLHVVFYGVLSLAALLVAGTVWAAYAYADQLLGLLGRTGTRIVSRLAALILLSIGVQILITGVQGVILSTAHSVLLMAGE</sequence>
<evidence type="ECO:0000256" key="4">
    <source>
        <dbReference type="ARBA" id="ARBA00022692"/>
    </source>
</evidence>
<dbReference type="InterPro" id="IPR002771">
    <property type="entry name" value="Multi_antbiot-R_MarC"/>
</dbReference>
<dbReference type="GO" id="GO:0005886">
    <property type="term" value="C:plasma membrane"/>
    <property type="evidence" value="ECO:0007669"/>
    <property type="project" value="UniProtKB-SubCell"/>
</dbReference>
<keyword evidence="9" id="KW-1185">Reference proteome</keyword>
<evidence type="ECO:0000313" key="8">
    <source>
        <dbReference type="EMBL" id="RFD19117.1"/>
    </source>
</evidence>
<accession>A0A371YXZ7</accession>
<evidence type="ECO:0000256" key="2">
    <source>
        <dbReference type="ARBA" id="ARBA00009784"/>
    </source>
</evidence>
<evidence type="ECO:0000256" key="1">
    <source>
        <dbReference type="ARBA" id="ARBA00004651"/>
    </source>
</evidence>
<feature type="transmembrane region" description="Helical" evidence="7">
    <location>
        <begin position="63"/>
        <end position="85"/>
    </location>
</feature>
<dbReference type="Pfam" id="PF01914">
    <property type="entry name" value="MarC"/>
    <property type="match status" value="1"/>
</dbReference>
<reference evidence="8 9" key="1">
    <citation type="submission" date="2018-08" db="EMBL/GenBank/DDBJ databases">
        <title>Komagataeibacter sp. AV 382.</title>
        <authorList>
            <person name="Skraban J."/>
            <person name="Trcek J."/>
        </authorList>
    </citation>
    <scope>NUCLEOTIDE SEQUENCE [LARGE SCALE GENOMIC DNA]</scope>
    <source>
        <strain evidence="8 9">AV 382</strain>
    </source>
</reference>
<dbReference type="NCBIfam" id="TIGR00427">
    <property type="entry name" value="NAAT family transporter"/>
    <property type="match status" value="1"/>
</dbReference>
<evidence type="ECO:0000256" key="6">
    <source>
        <dbReference type="ARBA" id="ARBA00023136"/>
    </source>
</evidence>
<comment type="subcellular location">
    <subcellularLocation>
        <location evidence="1 7">Cell membrane</location>
        <topology evidence="1 7">Multi-pass membrane protein</topology>
    </subcellularLocation>
</comment>
<comment type="caution">
    <text evidence="8">The sequence shown here is derived from an EMBL/GenBank/DDBJ whole genome shotgun (WGS) entry which is preliminary data.</text>
</comment>
<evidence type="ECO:0000313" key="9">
    <source>
        <dbReference type="Proteomes" id="UP000262371"/>
    </source>
</evidence>
<evidence type="ECO:0000256" key="3">
    <source>
        <dbReference type="ARBA" id="ARBA00022475"/>
    </source>
</evidence>
<feature type="transmembrane region" description="Helical" evidence="7">
    <location>
        <begin position="172"/>
        <end position="192"/>
    </location>
</feature>
<feature type="transmembrane region" description="Helical" evidence="7">
    <location>
        <begin position="213"/>
        <end position="234"/>
    </location>
</feature>
<feature type="transmembrane region" description="Helical" evidence="7">
    <location>
        <begin position="139"/>
        <end position="160"/>
    </location>
</feature>
<keyword evidence="6 7" id="KW-0472">Membrane</keyword>
<dbReference type="RefSeq" id="WP_116703747.1">
    <property type="nucleotide sequence ID" value="NZ_QUWV01000125.1"/>
</dbReference>
<dbReference type="PANTHER" id="PTHR33508">
    <property type="entry name" value="UPF0056 MEMBRANE PROTEIN YHCE"/>
    <property type="match status" value="1"/>
</dbReference>
<keyword evidence="5 7" id="KW-1133">Transmembrane helix</keyword>
<dbReference type="Proteomes" id="UP000262371">
    <property type="component" value="Unassembled WGS sequence"/>
</dbReference>
<gene>
    <name evidence="8" type="ORF">DY926_12965</name>
</gene>
<dbReference type="AlphaFoldDB" id="A0A371YXZ7"/>
<keyword evidence="4 7" id="KW-0812">Transmembrane</keyword>
<dbReference type="OrthoDB" id="21094at2"/>
<protein>
    <recommendedName>
        <fullName evidence="7">UPF0056 membrane protein</fullName>
    </recommendedName>
</protein>
<organism evidence="8 9">
    <name type="scientific">Komagataeibacter melaceti</name>
    <dbReference type="NCBI Taxonomy" id="2766577"/>
    <lineage>
        <taxon>Bacteria</taxon>
        <taxon>Pseudomonadati</taxon>
        <taxon>Pseudomonadota</taxon>
        <taxon>Alphaproteobacteria</taxon>
        <taxon>Acetobacterales</taxon>
        <taxon>Acetobacteraceae</taxon>
        <taxon>Komagataeibacter</taxon>
    </lineage>
</organism>
<proteinExistence type="inferred from homology"/>
<evidence type="ECO:0000256" key="5">
    <source>
        <dbReference type="ARBA" id="ARBA00022989"/>
    </source>
</evidence>
<keyword evidence="3" id="KW-1003">Cell membrane</keyword>
<dbReference type="PANTHER" id="PTHR33508:SF1">
    <property type="entry name" value="UPF0056 MEMBRANE PROTEIN YHCE"/>
    <property type="match status" value="1"/>
</dbReference>
<feature type="transmembrane region" description="Helical" evidence="7">
    <location>
        <begin position="20"/>
        <end position="43"/>
    </location>
</feature>
<comment type="similarity">
    <text evidence="2 7">Belongs to the UPF0056 (MarC) family.</text>
</comment>
<evidence type="ECO:0000256" key="7">
    <source>
        <dbReference type="RuleBase" id="RU362048"/>
    </source>
</evidence>